<dbReference type="AlphaFoldDB" id="B9T0F8"/>
<dbReference type="Proteomes" id="UP000008311">
    <property type="component" value="Unassembled WGS sequence"/>
</dbReference>
<name>B9T0F8_RICCO</name>
<evidence type="ECO:0000313" key="1">
    <source>
        <dbReference type="EMBL" id="EEF30647.1"/>
    </source>
</evidence>
<dbReference type="InParanoid" id="B9T0F8"/>
<accession>B9T0F8</accession>
<dbReference type="EMBL" id="EQ974303">
    <property type="protein sequence ID" value="EEF30647.1"/>
    <property type="molecule type" value="Genomic_DNA"/>
</dbReference>
<protein>
    <submittedName>
        <fullName evidence="1">Uncharacterized protein</fullName>
    </submittedName>
</protein>
<keyword evidence="2" id="KW-1185">Reference proteome</keyword>
<proteinExistence type="predicted"/>
<reference evidence="2" key="1">
    <citation type="journal article" date="2010" name="Nat. Biotechnol.">
        <title>Draft genome sequence of the oilseed species Ricinus communis.</title>
        <authorList>
            <person name="Chan A.P."/>
            <person name="Crabtree J."/>
            <person name="Zhao Q."/>
            <person name="Lorenzi H."/>
            <person name="Orvis J."/>
            <person name="Puiu D."/>
            <person name="Melake-Berhan A."/>
            <person name="Jones K.M."/>
            <person name="Redman J."/>
            <person name="Chen G."/>
            <person name="Cahoon E.B."/>
            <person name="Gedil M."/>
            <person name="Stanke M."/>
            <person name="Haas B.J."/>
            <person name="Wortman J.R."/>
            <person name="Fraser-Liggett C.M."/>
            <person name="Ravel J."/>
            <person name="Rabinowicz P.D."/>
        </authorList>
    </citation>
    <scope>NUCLEOTIDE SEQUENCE [LARGE SCALE GENOMIC DNA]</scope>
    <source>
        <strain evidence="2">cv. Hale</strain>
    </source>
</reference>
<gene>
    <name evidence="1" type="ORF">RCOM_1113180</name>
</gene>
<organism evidence="1 2">
    <name type="scientific">Ricinus communis</name>
    <name type="common">Castor bean</name>
    <dbReference type="NCBI Taxonomy" id="3988"/>
    <lineage>
        <taxon>Eukaryota</taxon>
        <taxon>Viridiplantae</taxon>
        <taxon>Streptophyta</taxon>
        <taxon>Embryophyta</taxon>
        <taxon>Tracheophyta</taxon>
        <taxon>Spermatophyta</taxon>
        <taxon>Magnoliopsida</taxon>
        <taxon>eudicotyledons</taxon>
        <taxon>Gunneridae</taxon>
        <taxon>Pentapetalae</taxon>
        <taxon>rosids</taxon>
        <taxon>fabids</taxon>
        <taxon>Malpighiales</taxon>
        <taxon>Euphorbiaceae</taxon>
        <taxon>Acalyphoideae</taxon>
        <taxon>Acalypheae</taxon>
        <taxon>Ricinus</taxon>
    </lineage>
</organism>
<sequence length="210" mass="23707">MEYPKLLDWLQDQNGQVVSSKDQQRRLGHIRRSVFILVRKWKFTLCSPAQVQMIEEERKDSVVPGAVASLRSALRVAGTSTALYRVKRRGGRLSRARTYNITHEIPEGPLHPPTEGPSSTNCYHPWADNTYSTFLTQSRTGITDPKNILGEIVTKGKLELVLFAEASMDQVRQGLKNVCPAFLIFFVFRSKKEMLSSPAKGISRFTCEGH</sequence>
<evidence type="ECO:0000313" key="2">
    <source>
        <dbReference type="Proteomes" id="UP000008311"/>
    </source>
</evidence>